<dbReference type="EMBL" id="BASE01000131">
    <property type="protein sequence ID" value="GAM16512.1"/>
    <property type="molecule type" value="Genomic_DNA"/>
</dbReference>
<accession>A0A0A8XBW3</accession>
<gene>
    <name evidence="1" type="ORF">SAMD00020551_4725</name>
</gene>
<name>A0A0A8XBW3_MESS1</name>
<dbReference type="InterPro" id="IPR020355">
    <property type="entry name" value="Uncharacterised_YhcU"/>
</dbReference>
<dbReference type="Proteomes" id="UP000031014">
    <property type="component" value="Unassembled WGS sequence"/>
</dbReference>
<evidence type="ECO:0000313" key="2">
    <source>
        <dbReference type="Proteomes" id="UP000031014"/>
    </source>
</evidence>
<dbReference type="OrthoDB" id="2966549at2"/>
<comment type="caution">
    <text evidence="1">The sequence shown here is derived from an EMBL/GenBank/DDBJ whole genome shotgun (WGS) entry which is preliminary data.</text>
</comment>
<organism evidence="1 2">
    <name type="scientific">Mesobacillus selenatarsenatis (strain DSM 18680 / JCM 14380 / FERM P-15431 / SF-1)</name>
    <dbReference type="NCBI Taxonomy" id="1321606"/>
    <lineage>
        <taxon>Bacteria</taxon>
        <taxon>Bacillati</taxon>
        <taxon>Bacillota</taxon>
        <taxon>Bacilli</taxon>
        <taxon>Bacillales</taxon>
        <taxon>Bacillaceae</taxon>
        <taxon>Mesobacillus</taxon>
    </lineage>
</organism>
<evidence type="ECO:0000313" key="1">
    <source>
        <dbReference type="EMBL" id="GAM16512.1"/>
    </source>
</evidence>
<keyword evidence="2" id="KW-1185">Reference proteome</keyword>
<sequence>MKIVFASTPGQEEKVVELARYFYTDIFPLYFSDEDIHEFERLEVLHTRPEQFERFSTLGDAFQVITSMQTLISILESGHIPEKYQWMFRKNVQTLTDYGICFPFNYSQFSDSKHVHLDYISTYTKAANSLLL</sequence>
<protein>
    <submittedName>
        <fullName evidence="1">Uncharacterized protein</fullName>
    </submittedName>
</protein>
<proteinExistence type="predicted"/>
<dbReference type="RefSeq" id="WP_041968105.1">
    <property type="nucleotide sequence ID" value="NZ_BASE01000131.1"/>
</dbReference>
<dbReference type="Pfam" id="PF17326">
    <property type="entry name" value="DUF5365"/>
    <property type="match status" value="1"/>
</dbReference>
<dbReference type="AlphaFoldDB" id="A0A0A8XBW3"/>
<reference evidence="1 2" key="1">
    <citation type="submission" date="2013-06" db="EMBL/GenBank/DDBJ databases">
        <title>Whole genome shotgun sequence of Bacillus selenatarsenatis SF-1.</title>
        <authorList>
            <person name="Kuroda M."/>
            <person name="Sei K."/>
            <person name="Yamashita M."/>
            <person name="Ike M."/>
        </authorList>
    </citation>
    <scope>NUCLEOTIDE SEQUENCE [LARGE SCALE GENOMIC DNA]</scope>
    <source>
        <strain evidence="1 2">SF-1</strain>
    </source>
</reference>